<dbReference type="Proteomes" id="UP000009022">
    <property type="component" value="Unassembled WGS sequence"/>
</dbReference>
<dbReference type="KEGG" id="tad:TRIADDRAFT_52029"/>
<dbReference type="PANTHER" id="PTHR13218:SF8">
    <property type="entry name" value="TRANSCRIPTION INITIATION FACTOR TFIID SUBUNIT 11"/>
    <property type="match status" value="1"/>
</dbReference>
<dbReference type="InterPro" id="IPR045127">
    <property type="entry name" value="TAF11-like"/>
</dbReference>
<name>B3RLJ9_TRIAD</name>
<dbReference type="EMBL" id="DS985241">
    <property type="protein sequence ID" value="EDV29549.1"/>
    <property type="molecule type" value="Genomic_DNA"/>
</dbReference>
<dbReference type="PANTHER" id="PTHR13218">
    <property type="entry name" value="TRANSCRIPTION INITIATION FACTOR TFIID SUBUNIT 11-RELATED"/>
    <property type="match status" value="1"/>
</dbReference>
<dbReference type="FunFam" id="1.10.20.10:FF:000025">
    <property type="entry name" value="Transcription initiation factor TFIID subunit 11"/>
    <property type="match status" value="1"/>
</dbReference>
<dbReference type="eggNOG" id="KOG3219">
    <property type="taxonomic scope" value="Eukaryota"/>
</dbReference>
<dbReference type="FunCoup" id="B3RLJ9">
    <property type="interactions" value="1894"/>
</dbReference>
<dbReference type="AlphaFoldDB" id="B3RLJ9"/>
<comment type="similarity">
    <text evidence="2">Belongs to the TAF11 family.</text>
</comment>
<dbReference type="HOGENOM" id="CLU_088696_0_2_1"/>
<accession>B3RLJ9</accession>
<keyword evidence="4" id="KW-0804">Transcription</keyword>
<dbReference type="Pfam" id="PF04719">
    <property type="entry name" value="TAFII28"/>
    <property type="match status" value="1"/>
</dbReference>
<reference evidence="8 9" key="1">
    <citation type="journal article" date="2008" name="Nature">
        <title>The Trichoplax genome and the nature of placozoans.</title>
        <authorList>
            <person name="Srivastava M."/>
            <person name="Begovic E."/>
            <person name="Chapman J."/>
            <person name="Putnam N.H."/>
            <person name="Hellsten U."/>
            <person name="Kawashima T."/>
            <person name="Kuo A."/>
            <person name="Mitros T."/>
            <person name="Salamov A."/>
            <person name="Carpenter M.L."/>
            <person name="Signorovitch A.Y."/>
            <person name="Moreno M.A."/>
            <person name="Kamm K."/>
            <person name="Grimwood J."/>
            <person name="Schmutz J."/>
            <person name="Shapiro H."/>
            <person name="Grigoriev I.V."/>
            <person name="Buss L.W."/>
            <person name="Schierwater B."/>
            <person name="Dellaporta S.L."/>
            <person name="Rokhsar D.S."/>
        </authorList>
    </citation>
    <scope>NUCLEOTIDE SEQUENCE [LARGE SCALE GENOMIC DNA]</scope>
    <source>
        <strain evidence="8 9">Grell-BS-1999</strain>
    </source>
</reference>
<evidence type="ECO:0000313" key="9">
    <source>
        <dbReference type="Proteomes" id="UP000009022"/>
    </source>
</evidence>
<dbReference type="InterPro" id="IPR006809">
    <property type="entry name" value="TAFII28_dom"/>
</dbReference>
<evidence type="ECO:0000256" key="4">
    <source>
        <dbReference type="ARBA" id="ARBA00023163"/>
    </source>
</evidence>
<comment type="subcellular location">
    <subcellularLocation>
        <location evidence="1">Nucleus</location>
    </subcellularLocation>
</comment>
<evidence type="ECO:0000256" key="2">
    <source>
        <dbReference type="ARBA" id="ARBA00009788"/>
    </source>
</evidence>
<dbReference type="CTD" id="6749205"/>
<dbReference type="GO" id="GO:0005669">
    <property type="term" value="C:transcription factor TFIID complex"/>
    <property type="evidence" value="ECO:0000318"/>
    <property type="project" value="GO_Central"/>
</dbReference>
<dbReference type="OrthoDB" id="28335at2759"/>
<feature type="domain" description="TAFII28-like protein" evidence="7">
    <location>
        <begin position="97"/>
        <end position="184"/>
    </location>
</feature>
<dbReference type="SUPFAM" id="SSF47113">
    <property type="entry name" value="Histone-fold"/>
    <property type="match status" value="1"/>
</dbReference>
<sequence length="206" mass="23477">MEDQLKMQNDEQEGQQRSAKRSRDDSSTQGPASHGDDTLQPDSKKIKRDKVEETGDDYNFAKPLTIPKKANEITTSANNNDHWERRNIDEETERMQLLVASFTEEQHNRYEMYRRAAFPKSIVKRLIQNVAGSGASVPQNVVIAMSGIAKVFVGESVELALDIKEKWNDSGPIQPKHLREAIRKMKSKGLIPHSITRKNPLHWSSR</sequence>
<evidence type="ECO:0000256" key="1">
    <source>
        <dbReference type="ARBA" id="ARBA00004123"/>
    </source>
</evidence>
<dbReference type="CDD" id="cd08048">
    <property type="entry name" value="HFD_TAF11"/>
    <property type="match status" value="1"/>
</dbReference>
<dbReference type="InterPro" id="IPR009072">
    <property type="entry name" value="Histone-fold"/>
</dbReference>
<evidence type="ECO:0000313" key="8">
    <source>
        <dbReference type="EMBL" id="EDV29549.1"/>
    </source>
</evidence>
<dbReference type="PhylomeDB" id="B3RLJ9"/>
<keyword evidence="5" id="KW-0539">Nucleus</keyword>
<proteinExistence type="inferred from homology"/>
<dbReference type="STRING" id="10228.B3RLJ9"/>
<evidence type="ECO:0000256" key="5">
    <source>
        <dbReference type="ARBA" id="ARBA00023242"/>
    </source>
</evidence>
<dbReference type="GeneID" id="6749205"/>
<gene>
    <name evidence="8" type="ORF">TRIADDRAFT_52029</name>
</gene>
<protein>
    <recommendedName>
        <fullName evidence="7">TAFII28-like protein domain-containing protein</fullName>
    </recommendedName>
</protein>
<dbReference type="Gene3D" id="1.10.20.10">
    <property type="entry name" value="Histone, subunit A"/>
    <property type="match status" value="1"/>
</dbReference>
<keyword evidence="3" id="KW-0805">Transcription regulation</keyword>
<dbReference type="RefSeq" id="XP_002108751.1">
    <property type="nucleotide sequence ID" value="XM_002108715.1"/>
</dbReference>
<organism evidence="8 9">
    <name type="scientific">Trichoplax adhaerens</name>
    <name type="common">Trichoplax reptans</name>
    <dbReference type="NCBI Taxonomy" id="10228"/>
    <lineage>
        <taxon>Eukaryota</taxon>
        <taxon>Metazoa</taxon>
        <taxon>Placozoa</taxon>
        <taxon>Uniplacotomia</taxon>
        <taxon>Trichoplacea</taxon>
        <taxon>Trichoplacidae</taxon>
        <taxon>Trichoplax</taxon>
    </lineage>
</organism>
<dbReference type="GO" id="GO:0051123">
    <property type="term" value="P:RNA polymerase II preinitiation complex assembly"/>
    <property type="evidence" value="ECO:0000318"/>
    <property type="project" value="GO_Central"/>
</dbReference>
<evidence type="ECO:0000256" key="3">
    <source>
        <dbReference type="ARBA" id="ARBA00023015"/>
    </source>
</evidence>
<dbReference type="InParanoid" id="B3RLJ9"/>
<feature type="region of interest" description="Disordered" evidence="6">
    <location>
        <begin position="1"/>
        <end position="62"/>
    </location>
</feature>
<evidence type="ECO:0000256" key="6">
    <source>
        <dbReference type="SAM" id="MobiDB-lite"/>
    </source>
</evidence>
<keyword evidence="9" id="KW-1185">Reference proteome</keyword>
<evidence type="ECO:0000259" key="7">
    <source>
        <dbReference type="Pfam" id="PF04719"/>
    </source>
</evidence>
<dbReference type="GO" id="GO:0046982">
    <property type="term" value="F:protein heterodimerization activity"/>
    <property type="evidence" value="ECO:0007669"/>
    <property type="project" value="InterPro"/>
</dbReference>